<keyword evidence="1" id="KW-1185">Reference proteome</keyword>
<name>A0A1U8LZ84_GOSHI</name>
<dbReference type="STRING" id="3635.A0A1U8LZ84"/>
<accession>A0A1U8LZ84</accession>
<proteinExistence type="predicted"/>
<dbReference type="PaxDb" id="3635-A0A1U8LZ84"/>
<dbReference type="KEGG" id="ghi:107931255"/>
<reference evidence="1" key="1">
    <citation type="journal article" date="2020" name="Nat. Genet.">
        <title>Genomic diversifications of five Gossypium allopolyploid species and their impact on cotton improvement.</title>
        <authorList>
            <person name="Chen Z.J."/>
            <person name="Sreedasyam A."/>
            <person name="Ando A."/>
            <person name="Song Q."/>
            <person name="De Santiago L.M."/>
            <person name="Hulse-Kemp A.M."/>
            <person name="Ding M."/>
            <person name="Ye W."/>
            <person name="Kirkbride R.C."/>
            <person name="Jenkins J."/>
            <person name="Plott C."/>
            <person name="Lovell J."/>
            <person name="Lin Y.M."/>
            <person name="Vaughn R."/>
            <person name="Liu B."/>
            <person name="Simpson S."/>
            <person name="Scheffler B.E."/>
            <person name="Wen L."/>
            <person name="Saski C.A."/>
            <person name="Grover C.E."/>
            <person name="Hu G."/>
            <person name="Conover J.L."/>
            <person name="Carlson J.W."/>
            <person name="Shu S."/>
            <person name="Boston L.B."/>
            <person name="Williams M."/>
            <person name="Peterson D.G."/>
            <person name="McGee K."/>
            <person name="Jones D.C."/>
            <person name="Wendel J.F."/>
            <person name="Stelly D.M."/>
            <person name="Grimwood J."/>
            <person name="Schmutz J."/>
        </authorList>
    </citation>
    <scope>NUCLEOTIDE SEQUENCE [LARGE SCALE GENOMIC DNA]</scope>
    <source>
        <strain evidence="1">cv. TM-1</strain>
    </source>
</reference>
<gene>
    <name evidence="2" type="primary">LOC107931255</name>
</gene>
<dbReference type="Proteomes" id="UP000818029">
    <property type="component" value="Chromosome A11"/>
</dbReference>
<evidence type="ECO:0000313" key="1">
    <source>
        <dbReference type="Proteomes" id="UP000818029"/>
    </source>
</evidence>
<organism evidence="1 2">
    <name type="scientific">Gossypium hirsutum</name>
    <name type="common">Upland cotton</name>
    <name type="synonym">Gossypium mexicanum</name>
    <dbReference type="NCBI Taxonomy" id="3635"/>
    <lineage>
        <taxon>Eukaryota</taxon>
        <taxon>Viridiplantae</taxon>
        <taxon>Streptophyta</taxon>
        <taxon>Embryophyta</taxon>
        <taxon>Tracheophyta</taxon>
        <taxon>Spermatophyta</taxon>
        <taxon>Magnoliopsida</taxon>
        <taxon>eudicotyledons</taxon>
        <taxon>Gunneridae</taxon>
        <taxon>Pentapetalae</taxon>
        <taxon>rosids</taxon>
        <taxon>malvids</taxon>
        <taxon>Malvales</taxon>
        <taxon>Malvaceae</taxon>
        <taxon>Malvoideae</taxon>
        <taxon>Gossypium</taxon>
    </lineage>
</organism>
<sequence>MGSQVLVPFRGSEDNPRRLKLMGDLGQGLREVAGYIKAQLERFKERARSNFRIEIEENVVGGSFNMMFLGHGLSTPTFVVPMSPKKDLRAVMLKRRFADTTPYCNAKTSFCRHYSKSSEEGTIGSCKVLFWLLTTKRKGKD</sequence>
<reference evidence="2" key="2">
    <citation type="submission" date="2025-08" db="UniProtKB">
        <authorList>
            <consortium name="RefSeq"/>
        </authorList>
    </citation>
    <scope>IDENTIFICATION</scope>
</reference>
<protein>
    <submittedName>
        <fullName evidence="2">Uncharacterized protein isoform X1</fullName>
    </submittedName>
</protein>
<evidence type="ECO:0000313" key="2">
    <source>
        <dbReference type="RefSeq" id="XP_016718589.1"/>
    </source>
</evidence>
<dbReference type="RefSeq" id="XP_016718589.1">
    <property type="nucleotide sequence ID" value="XM_016863100.1"/>
</dbReference>
<dbReference type="AlphaFoldDB" id="A0A1U8LZ84"/>
<dbReference type="GeneID" id="107931255"/>